<dbReference type="Proteomes" id="UP000619479">
    <property type="component" value="Unassembled WGS sequence"/>
</dbReference>
<dbReference type="EMBL" id="BOMH01000088">
    <property type="protein sequence ID" value="GID70897.1"/>
    <property type="molecule type" value="Genomic_DNA"/>
</dbReference>
<reference evidence="2" key="1">
    <citation type="submission" date="2021-01" db="EMBL/GenBank/DDBJ databases">
        <title>Whole genome shotgun sequence of Actinoplanes cyaneus NBRC 14990.</title>
        <authorList>
            <person name="Komaki H."/>
            <person name="Tamura T."/>
        </authorList>
    </citation>
    <scope>NUCLEOTIDE SEQUENCE</scope>
    <source>
        <strain evidence="2">NBRC 14990</strain>
    </source>
</reference>
<sequence length="93" mass="10110">MGCGRFDRREKLTMSYPEPVREPAAAQFAKDTATPPCLSGPSIEHGHRIAGDAPLSAATVEGLDVSGGVPIRRVVRGRSRPPAHPRHFVSRRR</sequence>
<proteinExistence type="predicted"/>
<dbReference type="AlphaFoldDB" id="A0A919M9I7"/>
<evidence type="ECO:0000256" key="1">
    <source>
        <dbReference type="SAM" id="MobiDB-lite"/>
    </source>
</evidence>
<evidence type="ECO:0000313" key="3">
    <source>
        <dbReference type="Proteomes" id="UP000619479"/>
    </source>
</evidence>
<comment type="caution">
    <text evidence="2">The sequence shown here is derived from an EMBL/GenBank/DDBJ whole genome shotgun (WGS) entry which is preliminary data.</text>
</comment>
<feature type="compositionally biased region" description="Basic and acidic residues" evidence="1">
    <location>
        <begin position="1"/>
        <end position="12"/>
    </location>
</feature>
<accession>A0A919M9I7</accession>
<name>A0A919M9I7_9ACTN</name>
<feature type="region of interest" description="Disordered" evidence="1">
    <location>
        <begin position="1"/>
        <end position="22"/>
    </location>
</feature>
<keyword evidence="3" id="KW-1185">Reference proteome</keyword>
<evidence type="ECO:0000313" key="2">
    <source>
        <dbReference type="EMBL" id="GID70897.1"/>
    </source>
</evidence>
<protein>
    <submittedName>
        <fullName evidence="2">Uncharacterized protein</fullName>
    </submittedName>
</protein>
<gene>
    <name evidence="2" type="ORF">Acy02nite_87780</name>
</gene>
<organism evidence="2 3">
    <name type="scientific">Actinoplanes cyaneus</name>
    <dbReference type="NCBI Taxonomy" id="52696"/>
    <lineage>
        <taxon>Bacteria</taxon>
        <taxon>Bacillati</taxon>
        <taxon>Actinomycetota</taxon>
        <taxon>Actinomycetes</taxon>
        <taxon>Micromonosporales</taxon>
        <taxon>Micromonosporaceae</taxon>
        <taxon>Actinoplanes</taxon>
    </lineage>
</organism>